<dbReference type="GeneID" id="19150961"/>
<dbReference type="Gene3D" id="3.40.50.720">
    <property type="entry name" value="NAD(P)-binding Rossmann-like Domain"/>
    <property type="match status" value="1"/>
</dbReference>
<dbReference type="InterPro" id="IPR036291">
    <property type="entry name" value="NAD(P)-bd_dom_sf"/>
</dbReference>
<evidence type="ECO:0000313" key="2">
    <source>
        <dbReference type="Proteomes" id="UP000053841"/>
    </source>
</evidence>
<gene>
    <name evidence="1" type="ORF">COCCADRAFT_79814</name>
</gene>
<reference evidence="1 2" key="1">
    <citation type="journal article" date="2013" name="PLoS Genet.">
        <title>Comparative genome structure, secondary metabolite, and effector coding capacity across Cochliobolus pathogens.</title>
        <authorList>
            <person name="Condon B.J."/>
            <person name="Leng Y."/>
            <person name="Wu D."/>
            <person name="Bushley K.E."/>
            <person name="Ohm R.A."/>
            <person name="Otillar R."/>
            <person name="Martin J."/>
            <person name="Schackwitz W."/>
            <person name="Grimwood J."/>
            <person name="MohdZainudin N."/>
            <person name="Xue C."/>
            <person name="Wang R."/>
            <person name="Manning V.A."/>
            <person name="Dhillon B."/>
            <person name="Tu Z.J."/>
            <person name="Steffenson B.J."/>
            <person name="Salamov A."/>
            <person name="Sun H."/>
            <person name="Lowry S."/>
            <person name="LaButti K."/>
            <person name="Han J."/>
            <person name="Copeland A."/>
            <person name="Lindquist E."/>
            <person name="Barry K."/>
            <person name="Schmutz J."/>
            <person name="Baker S.E."/>
            <person name="Ciuffetti L.M."/>
            <person name="Grigoriev I.V."/>
            <person name="Zhong S."/>
            <person name="Turgeon B.G."/>
        </authorList>
    </citation>
    <scope>NUCLEOTIDE SEQUENCE [LARGE SCALE GENOMIC DNA]</scope>
    <source>
        <strain evidence="1 2">26-R-13</strain>
    </source>
</reference>
<dbReference type="RefSeq" id="XP_007713303.1">
    <property type="nucleotide sequence ID" value="XM_007715113.2"/>
</dbReference>
<dbReference type="SUPFAM" id="SSF51735">
    <property type="entry name" value="NAD(P)-binding Rossmann-fold domains"/>
    <property type="match status" value="1"/>
</dbReference>
<proteinExistence type="predicted"/>
<dbReference type="Proteomes" id="UP000053841">
    <property type="component" value="Unassembled WGS sequence"/>
</dbReference>
<keyword evidence="2" id="KW-1185">Reference proteome</keyword>
<name>W6YAE5_COCC2</name>
<sequence>LDDRVTLVINSGRGIGAKVVVNYTHSEALTLNVVTNIKELGSDAVAPRADVRNVAKTTKLMDEAVARF</sequence>
<dbReference type="OrthoDB" id="47007at2759"/>
<protein>
    <submittedName>
        <fullName evidence="1">Uncharacterized protein</fullName>
    </submittedName>
</protein>
<dbReference type="AlphaFoldDB" id="W6YAE5"/>
<dbReference type="STRING" id="930089.W6YAE5"/>
<organism evidence="1 2">
    <name type="scientific">Cochliobolus carbonum (strain 26-R-13)</name>
    <name type="common">Maize leaf spot fungus</name>
    <name type="synonym">Bipolaris zeicola</name>
    <dbReference type="NCBI Taxonomy" id="930089"/>
    <lineage>
        <taxon>Eukaryota</taxon>
        <taxon>Fungi</taxon>
        <taxon>Dikarya</taxon>
        <taxon>Ascomycota</taxon>
        <taxon>Pezizomycotina</taxon>
        <taxon>Dothideomycetes</taxon>
        <taxon>Pleosporomycetidae</taxon>
        <taxon>Pleosporales</taxon>
        <taxon>Pleosporineae</taxon>
        <taxon>Pleosporaceae</taxon>
        <taxon>Bipolaris</taxon>
    </lineage>
</organism>
<accession>W6YAE5</accession>
<dbReference type="EMBL" id="KI964634">
    <property type="protein sequence ID" value="EUC32419.1"/>
    <property type="molecule type" value="Genomic_DNA"/>
</dbReference>
<evidence type="ECO:0000313" key="1">
    <source>
        <dbReference type="EMBL" id="EUC32419.1"/>
    </source>
</evidence>
<dbReference type="HOGENOM" id="CLU_2800841_0_0_1"/>
<feature type="non-terminal residue" evidence="1">
    <location>
        <position position="1"/>
    </location>
</feature>
<feature type="non-terminal residue" evidence="1">
    <location>
        <position position="68"/>
    </location>
</feature>
<dbReference type="KEGG" id="bze:COCCADRAFT_79814"/>